<organism evidence="1 2">
    <name type="scientific">Sorghum bicolor</name>
    <name type="common">Sorghum</name>
    <name type="synonym">Sorghum vulgare</name>
    <dbReference type="NCBI Taxonomy" id="4558"/>
    <lineage>
        <taxon>Eukaryota</taxon>
        <taxon>Viridiplantae</taxon>
        <taxon>Streptophyta</taxon>
        <taxon>Embryophyta</taxon>
        <taxon>Tracheophyta</taxon>
        <taxon>Spermatophyta</taxon>
        <taxon>Magnoliopsida</taxon>
        <taxon>Liliopsida</taxon>
        <taxon>Poales</taxon>
        <taxon>Poaceae</taxon>
        <taxon>PACMAD clade</taxon>
        <taxon>Panicoideae</taxon>
        <taxon>Andropogonodae</taxon>
        <taxon>Andropogoneae</taxon>
        <taxon>Sorghinae</taxon>
        <taxon>Sorghum</taxon>
    </lineage>
</organism>
<dbReference type="OMA" id="MRVDGSH"/>
<dbReference type="Gramene" id="OQU76728">
    <property type="protein sequence ID" value="OQU76728"/>
    <property type="gene ID" value="SORBI_3010G196466"/>
</dbReference>
<sequence length="67" mass="7502">MDGWMIRRFGASGNPRILGGVVVSSRLKGDREREGDGRKKNADGTVVAADVRRFGLRRRRVDASFLR</sequence>
<name>A0A1W0VTW9_SORBI</name>
<dbReference type="InParanoid" id="A0A1W0VTW9"/>
<accession>A0A1W0VTW9</accession>
<protein>
    <submittedName>
        <fullName evidence="1">Uncharacterized protein</fullName>
    </submittedName>
</protein>
<reference evidence="1 2" key="1">
    <citation type="journal article" date="2009" name="Nature">
        <title>The Sorghum bicolor genome and the diversification of grasses.</title>
        <authorList>
            <person name="Paterson A.H."/>
            <person name="Bowers J.E."/>
            <person name="Bruggmann R."/>
            <person name="Dubchak I."/>
            <person name="Grimwood J."/>
            <person name="Gundlach H."/>
            <person name="Haberer G."/>
            <person name="Hellsten U."/>
            <person name="Mitros T."/>
            <person name="Poliakov A."/>
            <person name="Schmutz J."/>
            <person name="Spannagl M."/>
            <person name="Tang H."/>
            <person name="Wang X."/>
            <person name="Wicker T."/>
            <person name="Bharti A.K."/>
            <person name="Chapman J."/>
            <person name="Feltus F.A."/>
            <person name="Gowik U."/>
            <person name="Grigoriev I.V."/>
            <person name="Lyons E."/>
            <person name="Maher C.A."/>
            <person name="Martis M."/>
            <person name="Narechania A."/>
            <person name="Otillar R.P."/>
            <person name="Penning B.W."/>
            <person name="Salamov A.A."/>
            <person name="Wang Y."/>
            <person name="Zhang L."/>
            <person name="Carpita N.C."/>
            <person name="Freeling M."/>
            <person name="Gingle A.R."/>
            <person name="Hash C.T."/>
            <person name="Keller B."/>
            <person name="Klein P."/>
            <person name="Kresovich S."/>
            <person name="McCann M.C."/>
            <person name="Ming R."/>
            <person name="Peterson D.G."/>
            <person name="Mehboob-ur-Rahman"/>
            <person name="Ware D."/>
            <person name="Westhoff P."/>
            <person name="Mayer K.F."/>
            <person name="Messing J."/>
            <person name="Rokhsar D.S."/>
        </authorList>
    </citation>
    <scope>NUCLEOTIDE SEQUENCE [LARGE SCALE GENOMIC DNA]</scope>
    <source>
        <strain evidence="2">cv. BTx623</strain>
    </source>
</reference>
<evidence type="ECO:0000313" key="1">
    <source>
        <dbReference type="EMBL" id="OQU76728.1"/>
    </source>
</evidence>
<dbReference type="Proteomes" id="UP000000768">
    <property type="component" value="Chromosome 10"/>
</dbReference>
<proteinExistence type="predicted"/>
<keyword evidence="2" id="KW-1185">Reference proteome</keyword>
<reference evidence="2" key="2">
    <citation type="journal article" date="2018" name="Plant J.">
        <title>The Sorghum bicolor reference genome: improved assembly, gene annotations, a transcriptome atlas, and signatures of genome organization.</title>
        <authorList>
            <person name="McCormick R.F."/>
            <person name="Truong S.K."/>
            <person name="Sreedasyam A."/>
            <person name="Jenkins J."/>
            <person name="Shu S."/>
            <person name="Sims D."/>
            <person name="Kennedy M."/>
            <person name="Amirebrahimi M."/>
            <person name="Weers B.D."/>
            <person name="McKinley B."/>
            <person name="Mattison A."/>
            <person name="Morishige D.T."/>
            <person name="Grimwood J."/>
            <person name="Schmutz J."/>
            <person name="Mullet J.E."/>
        </authorList>
    </citation>
    <scope>NUCLEOTIDE SEQUENCE [LARGE SCALE GENOMIC DNA]</scope>
    <source>
        <strain evidence="2">cv. BTx623</strain>
    </source>
</reference>
<gene>
    <name evidence="1" type="ORF">SORBI_3010G196466</name>
</gene>
<evidence type="ECO:0000313" key="2">
    <source>
        <dbReference type="Proteomes" id="UP000000768"/>
    </source>
</evidence>
<dbReference type="EMBL" id="CM000769">
    <property type="protein sequence ID" value="OQU76728.1"/>
    <property type="molecule type" value="Genomic_DNA"/>
</dbReference>
<dbReference type="AlphaFoldDB" id="A0A1W0VTW9"/>